<dbReference type="KEGG" id="tsy:THSYN_04420"/>
<evidence type="ECO:0000313" key="2">
    <source>
        <dbReference type="Proteomes" id="UP000232638"/>
    </source>
</evidence>
<evidence type="ECO:0008006" key="3">
    <source>
        <dbReference type="Google" id="ProtNLM"/>
    </source>
</evidence>
<organism evidence="1 2">
    <name type="scientific">Candidatus Thiodictyon syntrophicum</name>
    <dbReference type="NCBI Taxonomy" id="1166950"/>
    <lineage>
        <taxon>Bacteria</taxon>
        <taxon>Pseudomonadati</taxon>
        <taxon>Pseudomonadota</taxon>
        <taxon>Gammaproteobacteria</taxon>
        <taxon>Chromatiales</taxon>
        <taxon>Chromatiaceae</taxon>
        <taxon>Thiodictyon</taxon>
    </lineage>
</organism>
<evidence type="ECO:0000313" key="1">
    <source>
        <dbReference type="EMBL" id="AUB80277.1"/>
    </source>
</evidence>
<accession>A0A2K8U3Z5</accession>
<dbReference type="AlphaFoldDB" id="A0A2K8U3Z5"/>
<name>A0A2K8U3Z5_9GAMM</name>
<reference evidence="1 2" key="1">
    <citation type="submission" date="2017-03" db="EMBL/GenBank/DDBJ databases">
        <title>Complete genome sequence of Candidatus 'Thiodictyon syntrophicum' sp. nov. strain Cad16T, a photolithoautotroph purple sulfur bacterium isolated from an alpine meromictic lake.</title>
        <authorList>
            <person name="Luedin S.M."/>
            <person name="Pothier J.F."/>
            <person name="Danza F."/>
            <person name="Storelli N."/>
            <person name="Wittwer M."/>
            <person name="Tonolla M."/>
        </authorList>
    </citation>
    <scope>NUCLEOTIDE SEQUENCE [LARGE SCALE GENOMIC DNA]</scope>
    <source>
        <strain evidence="1 2">Cad16T</strain>
    </source>
</reference>
<sequence length="111" mass="12481">MRARTQRLCSVQPSAAAAQRPEWYTRVLAYFRLRHLSADAETRRLAFVRERALRDERSLLKDAREEGRAEALRQTATNLIRSSDLGDAAIAAATGLSLTDIGALRQQVETR</sequence>
<protein>
    <recommendedName>
        <fullName evidence="3">Transposase</fullName>
    </recommendedName>
</protein>
<proteinExistence type="predicted"/>
<dbReference type="Proteomes" id="UP000232638">
    <property type="component" value="Chromosome"/>
</dbReference>
<gene>
    <name evidence="1" type="ORF">THSYN_04420</name>
</gene>
<keyword evidence="2" id="KW-1185">Reference proteome</keyword>
<dbReference type="EMBL" id="CP020370">
    <property type="protein sequence ID" value="AUB80277.1"/>
    <property type="molecule type" value="Genomic_DNA"/>
</dbReference>